<dbReference type="GO" id="GO:0000462">
    <property type="term" value="P:maturation of SSU-rRNA from tricistronic rRNA transcript (SSU-rRNA, 5.8S rRNA, LSU-rRNA)"/>
    <property type="evidence" value="ECO:0007669"/>
    <property type="project" value="TreeGrafter"/>
</dbReference>
<dbReference type="PANTHER" id="PTHR21738">
    <property type="entry name" value="RIBOSOMAL RNA PROCESSING PROTEIN 36 HOMOLOG"/>
    <property type="match status" value="1"/>
</dbReference>
<sequence length="369" mass="43738">MWRDQDEDEFGYSVTEKSKLKTANSNRKTHIKFNNSDESEGESQSKATSFQKKKKDTSSLSNSDSKFRPLNYNLSNNDTHRTLTSIGYQKNRKHTYSDSNANKNVERESDSTSGSEDDNDDEECDKTFGNVNKITQSDDSDNDSEEGVSEDETVDYDNMTMEELLKLQDKIGTRAFRDRVLKVEKPEAKTEIKKSYKRLNKNRPSEMPLMRKTAPRLKLYSSGKRVKEVIHRDPRFDDLSGKLSMNLWDKQYSFLKELRRKDMETLRKAFSQVKSKDKKSKIKLMLQRMENQEREHKKREQEQEIKSLERKQQREAYREGEKPKFMSNKVKKAMLKAKHFEELKKANKVDKYLERKEKKQLRREMKRNM</sequence>
<evidence type="ECO:0000313" key="8">
    <source>
        <dbReference type="EMBL" id="KAK7066155.1"/>
    </source>
</evidence>
<keyword evidence="3 6" id="KW-0690">Ribosome biogenesis</keyword>
<feature type="compositionally biased region" description="Polar residues" evidence="7">
    <location>
        <begin position="72"/>
        <end position="88"/>
    </location>
</feature>
<evidence type="ECO:0000256" key="1">
    <source>
        <dbReference type="ARBA" id="ARBA00004604"/>
    </source>
</evidence>
<comment type="subcellular location">
    <subcellularLocation>
        <location evidence="1 6">Nucleus</location>
        <location evidence="1 6">Nucleolus</location>
    </subcellularLocation>
</comment>
<keyword evidence="9" id="KW-1185">Reference proteome</keyword>
<evidence type="ECO:0000256" key="6">
    <source>
        <dbReference type="RuleBase" id="RU368027"/>
    </source>
</evidence>
<comment type="caution">
    <text evidence="8">The sequence shown here is derived from an EMBL/GenBank/DDBJ whole genome shotgun (WGS) entry which is preliminary data.</text>
</comment>
<feature type="compositionally biased region" description="Acidic residues" evidence="7">
    <location>
        <begin position="1"/>
        <end position="10"/>
    </location>
</feature>
<comment type="subunit">
    <text evidence="6">Associates with 90S and pre-40S pre-ribosomal particles.</text>
</comment>
<dbReference type="AlphaFoldDB" id="A0AAN8WTS9"/>
<evidence type="ECO:0000256" key="5">
    <source>
        <dbReference type="ARBA" id="ARBA00023242"/>
    </source>
</evidence>
<evidence type="ECO:0000313" key="9">
    <source>
        <dbReference type="Proteomes" id="UP001381693"/>
    </source>
</evidence>
<evidence type="ECO:0000256" key="4">
    <source>
        <dbReference type="ARBA" id="ARBA00022552"/>
    </source>
</evidence>
<gene>
    <name evidence="8" type="ORF">SK128_015297</name>
</gene>
<feature type="compositionally biased region" description="Polar residues" evidence="7">
    <location>
        <begin position="21"/>
        <end position="50"/>
    </location>
</feature>
<dbReference type="EMBL" id="JAXCGZ010019392">
    <property type="protein sequence ID" value="KAK7066155.1"/>
    <property type="molecule type" value="Genomic_DNA"/>
</dbReference>
<dbReference type="GO" id="GO:0005730">
    <property type="term" value="C:nucleolus"/>
    <property type="evidence" value="ECO:0007669"/>
    <property type="project" value="UniProtKB-SubCell"/>
</dbReference>
<reference evidence="8 9" key="1">
    <citation type="submission" date="2023-11" db="EMBL/GenBank/DDBJ databases">
        <title>Halocaridina rubra genome assembly.</title>
        <authorList>
            <person name="Smith C."/>
        </authorList>
    </citation>
    <scope>NUCLEOTIDE SEQUENCE [LARGE SCALE GENOMIC DNA]</scope>
    <source>
        <strain evidence="8">EP-1</strain>
        <tissue evidence="8">Whole</tissue>
    </source>
</reference>
<dbReference type="InterPro" id="IPR009292">
    <property type="entry name" value="RRP36"/>
</dbReference>
<feature type="compositionally biased region" description="Acidic residues" evidence="7">
    <location>
        <begin position="115"/>
        <end position="124"/>
    </location>
</feature>
<feature type="compositionally biased region" description="Basic and acidic residues" evidence="7">
    <location>
        <begin position="290"/>
        <end position="324"/>
    </location>
</feature>
<organism evidence="8 9">
    <name type="scientific">Halocaridina rubra</name>
    <name type="common">Hawaiian red shrimp</name>
    <dbReference type="NCBI Taxonomy" id="373956"/>
    <lineage>
        <taxon>Eukaryota</taxon>
        <taxon>Metazoa</taxon>
        <taxon>Ecdysozoa</taxon>
        <taxon>Arthropoda</taxon>
        <taxon>Crustacea</taxon>
        <taxon>Multicrustacea</taxon>
        <taxon>Malacostraca</taxon>
        <taxon>Eumalacostraca</taxon>
        <taxon>Eucarida</taxon>
        <taxon>Decapoda</taxon>
        <taxon>Pleocyemata</taxon>
        <taxon>Caridea</taxon>
        <taxon>Atyoidea</taxon>
        <taxon>Atyidae</taxon>
        <taxon>Halocaridina</taxon>
    </lineage>
</organism>
<keyword evidence="4 6" id="KW-0698">rRNA processing</keyword>
<comment type="similarity">
    <text evidence="2 6">Belongs to the RRP36 family.</text>
</comment>
<dbReference type="Pfam" id="PF06102">
    <property type="entry name" value="RRP36"/>
    <property type="match status" value="1"/>
</dbReference>
<name>A0AAN8WTS9_HALRR</name>
<keyword evidence="5 6" id="KW-0539">Nucleus</keyword>
<keyword evidence="6" id="KW-0687">Ribonucleoprotein</keyword>
<feature type="compositionally biased region" description="Acidic residues" evidence="7">
    <location>
        <begin position="138"/>
        <end position="155"/>
    </location>
</feature>
<protein>
    <recommendedName>
        <fullName evidence="6">rRNA biogenesis protein RRP36</fullName>
    </recommendedName>
</protein>
<feature type="region of interest" description="Disordered" evidence="7">
    <location>
        <begin position="289"/>
        <end position="329"/>
    </location>
</feature>
<dbReference type="Proteomes" id="UP001381693">
    <property type="component" value="Unassembled WGS sequence"/>
</dbReference>
<evidence type="ECO:0000256" key="2">
    <source>
        <dbReference type="ARBA" id="ARBA00009418"/>
    </source>
</evidence>
<dbReference type="PANTHER" id="PTHR21738:SF0">
    <property type="entry name" value="RIBOSOMAL RNA PROCESSING PROTEIN 36 HOMOLOG"/>
    <property type="match status" value="1"/>
</dbReference>
<proteinExistence type="inferred from homology"/>
<evidence type="ECO:0000256" key="3">
    <source>
        <dbReference type="ARBA" id="ARBA00022517"/>
    </source>
</evidence>
<dbReference type="GO" id="GO:0030686">
    <property type="term" value="C:90S preribosome"/>
    <property type="evidence" value="ECO:0007669"/>
    <property type="project" value="TreeGrafter"/>
</dbReference>
<evidence type="ECO:0000256" key="7">
    <source>
        <dbReference type="SAM" id="MobiDB-lite"/>
    </source>
</evidence>
<feature type="region of interest" description="Disordered" evidence="7">
    <location>
        <begin position="1"/>
        <end position="155"/>
    </location>
</feature>
<accession>A0AAN8WTS9</accession>
<comment type="function">
    <text evidence="6">Component of the 90S pre-ribosome involved in the maturation of rRNAs. Required for early cleavages of the pre-RNAs in the 40S ribosomal subunit maturation pathway.</text>
</comment>